<evidence type="ECO:0000256" key="2">
    <source>
        <dbReference type="ARBA" id="ARBA00022801"/>
    </source>
</evidence>
<keyword evidence="3" id="KW-0326">Glycosidase</keyword>
<sequence length="475" mass="54781">MGVVKEGGRGPSIWDTYTHNHSERIVDGSNGDVTVDQYQRYKEDVVIMKNTGLDAYRFSISWSNLLPNGKLSGGVNEDGIKYYNNLINELLLKGDDHFRDYAELCFKEFGDRVKHWITMNEPYTVSHHGYAIGCHAPGRCSAWQNLNCTGGNSATEPYLVTHHQLLAHAIVVRLYKDEYQASQNGSIGITLASHWFEPASEATKDINAAFRSLDFMCMDPLSTGDYPHSMRSIVGERLPKFTEEQSKLLNGSFDFIGINYYSARYASDASDIIYLHKSYLTDPHLSLMGFLLVHSIWRISILFFTYKLLIKCQLSPNWIADCFRLLYVYPKGIHDLVLYIKEKYNDPIIYITENGVDESNDPRVSLQEALNDTNRIDFYYRHLCYLQASIKNGAKVKGYFAWSLLDNFEWNYGYTVRFGIIYVDFKDNLKRYSKLSTYWFKRFLKKQEKSMKEIQIFVDDNGGTSNRASIEGYLK</sequence>
<dbReference type="InterPro" id="IPR017853">
    <property type="entry name" value="GH"/>
</dbReference>
<evidence type="ECO:0000256" key="1">
    <source>
        <dbReference type="ARBA" id="ARBA00010838"/>
    </source>
</evidence>
<protein>
    <submittedName>
        <fullName evidence="5">Beta glucosidase 17</fullName>
    </submittedName>
</protein>
<evidence type="ECO:0000313" key="5">
    <source>
        <dbReference type="EMBL" id="BBH07630.1"/>
    </source>
</evidence>
<dbReference type="AlphaFoldDB" id="A0A4Y1RTF6"/>
<gene>
    <name evidence="5" type="ORF">Prudu_019614</name>
</gene>
<accession>A0A4Y1RTF6</accession>
<dbReference type="InterPro" id="IPR001360">
    <property type="entry name" value="Glyco_hydro_1"/>
</dbReference>
<dbReference type="PRINTS" id="PR00131">
    <property type="entry name" value="GLHYDRLASE1"/>
</dbReference>
<dbReference type="FunFam" id="3.20.20.80:FF:000020">
    <property type="entry name" value="Beta-glucosidase 12"/>
    <property type="match status" value="1"/>
</dbReference>
<evidence type="ECO:0000256" key="4">
    <source>
        <dbReference type="RuleBase" id="RU003690"/>
    </source>
</evidence>
<comment type="similarity">
    <text evidence="1 4">Belongs to the glycosyl hydrolase 1 family.</text>
</comment>
<dbReference type="GO" id="GO:0005975">
    <property type="term" value="P:carbohydrate metabolic process"/>
    <property type="evidence" value="ECO:0007669"/>
    <property type="project" value="InterPro"/>
</dbReference>
<proteinExistence type="inferred from homology"/>
<dbReference type="GO" id="GO:0008422">
    <property type="term" value="F:beta-glucosidase activity"/>
    <property type="evidence" value="ECO:0007669"/>
    <property type="project" value="TreeGrafter"/>
</dbReference>
<dbReference type="Pfam" id="PF00232">
    <property type="entry name" value="Glyco_hydro_1"/>
    <property type="match status" value="2"/>
</dbReference>
<dbReference type="PANTHER" id="PTHR10353">
    <property type="entry name" value="GLYCOSYL HYDROLASE"/>
    <property type="match status" value="1"/>
</dbReference>
<organism evidence="5">
    <name type="scientific">Prunus dulcis</name>
    <name type="common">Almond</name>
    <name type="synonym">Amygdalus dulcis</name>
    <dbReference type="NCBI Taxonomy" id="3755"/>
    <lineage>
        <taxon>Eukaryota</taxon>
        <taxon>Viridiplantae</taxon>
        <taxon>Streptophyta</taxon>
        <taxon>Embryophyta</taxon>
        <taxon>Tracheophyta</taxon>
        <taxon>Spermatophyta</taxon>
        <taxon>Magnoliopsida</taxon>
        <taxon>eudicotyledons</taxon>
        <taxon>Gunneridae</taxon>
        <taxon>Pentapetalae</taxon>
        <taxon>rosids</taxon>
        <taxon>fabids</taxon>
        <taxon>Rosales</taxon>
        <taxon>Rosaceae</taxon>
        <taxon>Amygdaloideae</taxon>
        <taxon>Amygdaleae</taxon>
        <taxon>Prunus</taxon>
    </lineage>
</organism>
<reference evidence="5" key="1">
    <citation type="journal article" date="2019" name="Science">
        <title>Mutation of a bHLH transcription factor allowed almond domestication.</title>
        <authorList>
            <person name="Sanchez-Perez R."/>
            <person name="Pavan S."/>
            <person name="Mazzeo R."/>
            <person name="Moldovan C."/>
            <person name="Aiese Cigliano R."/>
            <person name="Del Cueto J."/>
            <person name="Ricciardi F."/>
            <person name="Lotti C."/>
            <person name="Ricciardi L."/>
            <person name="Dicenta F."/>
            <person name="Lopez-Marques R.L."/>
            <person name="Lindberg Moller B."/>
        </authorList>
    </citation>
    <scope>NUCLEOTIDE SEQUENCE</scope>
</reference>
<dbReference type="SUPFAM" id="SSF51445">
    <property type="entry name" value="(Trans)glycosidases"/>
    <property type="match status" value="1"/>
</dbReference>
<dbReference type="PANTHER" id="PTHR10353:SF137">
    <property type="entry name" value="MYROSINASE 3-RELATED"/>
    <property type="match status" value="1"/>
</dbReference>
<name>A0A4Y1RTF6_PRUDU</name>
<keyword evidence="2" id="KW-0378">Hydrolase</keyword>
<evidence type="ECO:0000256" key="3">
    <source>
        <dbReference type="ARBA" id="ARBA00023295"/>
    </source>
</evidence>
<dbReference type="EMBL" id="AP019303">
    <property type="protein sequence ID" value="BBH07630.1"/>
    <property type="molecule type" value="Genomic_DNA"/>
</dbReference>
<dbReference type="Gene3D" id="3.20.20.80">
    <property type="entry name" value="Glycosidases"/>
    <property type="match status" value="2"/>
</dbReference>